<evidence type="ECO:0000313" key="1">
    <source>
        <dbReference type="EMBL" id="GAI28487.1"/>
    </source>
</evidence>
<protein>
    <submittedName>
        <fullName evidence="1">Uncharacterized protein</fullName>
    </submittedName>
</protein>
<sequence length="167" mass="19958">MYCTNLQQVYRKNPLDKDFDCWVLLLGLDSDTSAEREIRSKHKNIDTILKAQNVNYSEITTFKGKMSVYEKFKFKNGKHPLFFIFNKHPLQYIEKESFMVMEWGKWQDIDSLKNDLMEFTNFFSDTEFRKKIINARNKKMWNKIVKFLRDNGFDLLKIGITIAVAVF</sequence>
<accession>X1MA48</accession>
<comment type="caution">
    <text evidence="1">The sequence shown here is derived from an EMBL/GenBank/DDBJ whole genome shotgun (WGS) entry which is preliminary data.</text>
</comment>
<dbReference type="EMBL" id="BARV01020540">
    <property type="protein sequence ID" value="GAI28487.1"/>
    <property type="molecule type" value="Genomic_DNA"/>
</dbReference>
<gene>
    <name evidence="1" type="ORF">S06H3_34257</name>
</gene>
<dbReference type="AlphaFoldDB" id="X1MA48"/>
<organism evidence="1">
    <name type="scientific">marine sediment metagenome</name>
    <dbReference type="NCBI Taxonomy" id="412755"/>
    <lineage>
        <taxon>unclassified sequences</taxon>
        <taxon>metagenomes</taxon>
        <taxon>ecological metagenomes</taxon>
    </lineage>
</organism>
<proteinExistence type="predicted"/>
<name>X1MA48_9ZZZZ</name>
<reference evidence="1" key="1">
    <citation type="journal article" date="2014" name="Front. Microbiol.">
        <title>High frequency of phylogenetically diverse reductive dehalogenase-homologous genes in deep subseafloor sedimentary metagenomes.</title>
        <authorList>
            <person name="Kawai M."/>
            <person name="Futagami T."/>
            <person name="Toyoda A."/>
            <person name="Takaki Y."/>
            <person name="Nishi S."/>
            <person name="Hori S."/>
            <person name="Arai W."/>
            <person name="Tsubouchi T."/>
            <person name="Morono Y."/>
            <person name="Uchiyama I."/>
            <person name="Ito T."/>
            <person name="Fujiyama A."/>
            <person name="Inagaki F."/>
            <person name="Takami H."/>
        </authorList>
    </citation>
    <scope>NUCLEOTIDE SEQUENCE</scope>
    <source>
        <strain evidence="1">Expedition CK06-06</strain>
    </source>
</reference>